<evidence type="ECO:0000313" key="6">
    <source>
        <dbReference type="EMBL" id="STO61034.1"/>
    </source>
</evidence>
<dbReference type="GO" id="GO:0006310">
    <property type="term" value="P:DNA recombination"/>
    <property type="evidence" value="ECO:0007669"/>
    <property type="project" value="UniProtKB-KW"/>
</dbReference>
<dbReference type="Gene3D" id="1.10.443.10">
    <property type="entry name" value="Intergrase catalytic core"/>
    <property type="match status" value="1"/>
</dbReference>
<comment type="similarity">
    <text evidence="1">Belongs to the 'phage' integrase family.</text>
</comment>
<feature type="domain" description="Tyr recombinase" evidence="5">
    <location>
        <begin position="206"/>
        <end position="390"/>
    </location>
</feature>
<dbReference type="PROSITE" id="PS51898">
    <property type="entry name" value="TYR_RECOMBINASE"/>
    <property type="match status" value="1"/>
</dbReference>
<dbReference type="RefSeq" id="WP_078218191.1">
    <property type="nucleotide sequence ID" value="NZ_MUXZ01000010.1"/>
</dbReference>
<gene>
    <name evidence="6" type="primary">intA_5</name>
    <name evidence="6" type="ORF">NCTC1659_02340</name>
</gene>
<dbReference type="InterPro" id="IPR053876">
    <property type="entry name" value="Phage_int_M"/>
</dbReference>
<dbReference type="PANTHER" id="PTHR30629">
    <property type="entry name" value="PROPHAGE INTEGRASE"/>
    <property type="match status" value="1"/>
</dbReference>
<dbReference type="GO" id="GO:0015074">
    <property type="term" value="P:DNA integration"/>
    <property type="evidence" value="ECO:0007669"/>
    <property type="project" value="UniProtKB-KW"/>
</dbReference>
<dbReference type="SUPFAM" id="SSF56349">
    <property type="entry name" value="DNA breaking-rejoining enzymes"/>
    <property type="match status" value="1"/>
</dbReference>
<name>A0A1V4B1U3_9PAST</name>
<evidence type="ECO:0000256" key="4">
    <source>
        <dbReference type="ARBA" id="ARBA00023172"/>
    </source>
</evidence>
<protein>
    <submittedName>
        <fullName evidence="6">Integrase</fullName>
    </submittedName>
</protein>
<dbReference type="Proteomes" id="UP000254329">
    <property type="component" value="Unassembled WGS sequence"/>
</dbReference>
<dbReference type="GO" id="GO:0003677">
    <property type="term" value="F:DNA binding"/>
    <property type="evidence" value="ECO:0007669"/>
    <property type="project" value="UniProtKB-KW"/>
</dbReference>
<accession>A0A1V4B1U3</accession>
<organism evidence="6 7">
    <name type="scientific">Canicola haemoglobinophilus</name>
    <dbReference type="NCBI Taxonomy" id="733"/>
    <lineage>
        <taxon>Bacteria</taxon>
        <taxon>Pseudomonadati</taxon>
        <taxon>Pseudomonadota</taxon>
        <taxon>Gammaproteobacteria</taxon>
        <taxon>Pasteurellales</taxon>
        <taxon>Pasteurellaceae</taxon>
        <taxon>Canicola</taxon>
    </lineage>
</organism>
<dbReference type="InterPro" id="IPR002104">
    <property type="entry name" value="Integrase_catalytic"/>
</dbReference>
<evidence type="ECO:0000256" key="2">
    <source>
        <dbReference type="ARBA" id="ARBA00022908"/>
    </source>
</evidence>
<evidence type="ECO:0000259" key="5">
    <source>
        <dbReference type="PROSITE" id="PS51898"/>
    </source>
</evidence>
<proteinExistence type="inferred from homology"/>
<dbReference type="InterPro" id="IPR013762">
    <property type="entry name" value="Integrase-like_cat_sf"/>
</dbReference>
<dbReference type="Pfam" id="PF13356">
    <property type="entry name" value="Arm-DNA-bind_3"/>
    <property type="match status" value="1"/>
</dbReference>
<dbReference type="InterPro" id="IPR010998">
    <property type="entry name" value="Integrase_recombinase_N"/>
</dbReference>
<keyword evidence="3" id="KW-0238">DNA-binding</keyword>
<dbReference type="STRING" id="733.B0186_04455"/>
<dbReference type="CDD" id="cd00801">
    <property type="entry name" value="INT_P4_C"/>
    <property type="match status" value="1"/>
</dbReference>
<dbReference type="InterPro" id="IPR025166">
    <property type="entry name" value="Integrase_DNA_bind_dom"/>
</dbReference>
<keyword evidence="7" id="KW-1185">Reference proteome</keyword>
<dbReference type="InterPro" id="IPR011010">
    <property type="entry name" value="DNA_brk_join_enz"/>
</dbReference>
<reference evidence="6 7" key="1">
    <citation type="submission" date="2018-06" db="EMBL/GenBank/DDBJ databases">
        <authorList>
            <consortium name="Pathogen Informatics"/>
            <person name="Doyle S."/>
        </authorList>
    </citation>
    <scope>NUCLEOTIDE SEQUENCE [LARGE SCALE GENOMIC DNA]</scope>
    <source>
        <strain evidence="6 7">NCTC1659</strain>
    </source>
</reference>
<dbReference type="EMBL" id="UGHF01000001">
    <property type="protein sequence ID" value="STO61034.1"/>
    <property type="molecule type" value="Genomic_DNA"/>
</dbReference>
<evidence type="ECO:0000313" key="7">
    <source>
        <dbReference type="Proteomes" id="UP000254329"/>
    </source>
</evidence>
<keyword evidence="4" id="KW-0233">DNA recombination</keyword>
<evidence type="ECO:0000256" key="3">
    <source>
        <dbReference type="ARBA" id="ARBA00023125"/>
    </source>
</evidence>
<dbReference type="Gene3D" id="1.10.150.130">
    <property type="match status" value="1"/>
</dbReference>
<evidence type="ECO:0000256" key="1">
    <source>
        <dbReference type="ARBA" id="ARBA00008857"/>
    </source>
</evidence>
<dbReference type="Pfam" id="PF22022">
    <property type="entry name" value="Phage_int_M"/>
    <property type="match status" value="1"/>
</dbReference>
<keyword evidence="2" id="KW-0229">DNA integration</keyword>
<dbReference type="Gene3D" id="3.30.160.390">
    <property type="entry name" value="Integrase, DNA-binding domain"/>
    <property type="match status" value="1"/>
</dbReference>
<dbReference type="InterPro" id="IPR038488">
    <property type="entry name" value="Integrase_DNA-bd_sf"/>
</dbReference>
<dbReference type="PANTHER" id="PTHR30629:SF6">
    <property type="entry name" value="PROPHAGE INTEGRASE INTA-RELATED"/>
    <property type="match status" value="1"/>
</dbReference>
<dbReference type="InterPro" id="IPR050808">
    <property type="entry name" value="Phage_Integrase"/>
</dbReference>
<dbReference type="Pfam" id="PF00589">
    <property type="entry name" value="Phage_integrase"/>
    <property type="match status" value="1"/>
</dbReference>
<sequence length="403" mass="46649">MAKFIKPLTDTQLKKLKFSEKSYTLGDGNNLYIFVSSKSKIWQFIYTHPTTKKRIKKNIGKYPAVSLAKAREKTISYLELLEDNIDPFEYAAEQAEQERKNAITVREMANIWKDKKKSEVLPATFKDLWQRLELWLFPTFGDVPIKDIKLSEVIKQFTPAYEIRPDTIRKVSRYFVSILERAVILGYLNYNPLSSMKGEFRKPVATHQPAIHYSELSAFLSLLVKAHLNPLTKYLIEWQLLTMVRPAEAVQAEWHEIDFINKTWHIPAHKMKGLKDRKKPHIVPLSSQALALLEELKKYSLHSSYLFPSRLDHNKHYSSGSANVAIKRIDNGSYKGKFTSHGIRSTARTYMTDVGIDHFVAEACLAHTTGNEVSRVYNRSNYLDARRSAMQKWGDYVEQCKKI</sequence>
<dbReference type="AlphaFoldDB" id="A0A1V4B1U3"/>